<dbReference type="STRING" id="270351.Maq22A_c19765"/>
<organism evidence="3 4">
    <name type="scientific">Methylobacterium aquaticum</name>
    <dbReference type="NCBI Taxonomy" id="270351"/>
    <lineage>
        <taxon>Bacteria</taxon>
        <taxon>Pseudomonadati</taxon>
        <taxon>Pseudomonadota</taxon>
        <taxon>Alphaproteobacteria</taxon>
        <taxon>Hyphomicrobiales</taxon>
        <taxon>Methylobacteriaceae</taxon>
        <taxon>Methylobacterium</taxon>
    </lineage>
</organism>
<dbReference type="Proteomes" id="UP000061432">
    <property type="component" value="Chromosome"/>
</dbReference>
<reference evidence="4" key="2">
    <citation type="submission" date="2015-01" db="EMBL/GenBank/DDBJ databases">
        <title>Complete genome sequence of Methylobacterium aquaticum strain 22A.</title>
        <authorList>
            <person name="Tani A."/>
            <person name="Ogura Y."/>
            <person name="Hayashi T."/>
        </authorList>
    </citation>
    <scope>NUCLEOTIDE SEQUENCE [LARGE SCALE GENOMIC DNA]</scope>
    <source>
        <strain evidence="4">MA-22A</strain>
    </source>
</reference>
<evidence type="ECO:0000256" key="1">
    <source>
        <dbReference type="SAM" id="MobiDB-lite"/>
    </source>
</evidence>
<feature type="transmembrane region" description="Helical" evidence="2">
    <location>
        <begin position="30"/>
        <end position="58"/>
    </location>
</feature>
<evidence type="ECO:0000313" key="3">
    <source>
        <dbReference type="EMBL" id="BAQ47009.1"/>
    </source>
</evidence>
<name>A0A0C6FP01_9HYPH</name>
<dbReference type="AlphaFoldDB" id="A0A0C6FP01"/>
<evidence type="ECO:0000256" key="2">
    <source>
        <dbReference type="SAM" id="Phobius"/>
    </source>
</evidence>
<gene>
    <name evidence="3" type="ORF">Maq22A_c19765</name>
</gene>
<dbReference type="RefSeq" id="WP_060848027.1">
    <property type="nucleotide sequence ID" value="NZ_AP014704.1"/>
</dbReference>
<sequence length="60" mass="6873">MFVEGGWRPSWEPPPRPPQPRLTGRQERTLVWIILVNVLLWFMAPIGGATLIHAVLALMR</sequence>
<feature type="compositionally biased region" description="Pro residues" evidence="1">
    <location>
        <begin position="11"/>
        <end position="20"/>
    </location>
</feature>
<dbReference type="PATRIC" id="fig|270351.10.peg.3815"/>
<keyword evidence="2" id="KW-1133">Transmembrane helix</keyword>
<dbReference type="KEGG" id="maqu:Maq22A_c19765"/>
<protein>
    <submittedName>
        <fullName evidence="3">Uncharacterized protein</fullName>
    </submittedName>
</protein>
<keyword evidence="2" id="KW-0472">Membrane</keyword>
<reference evidence="3 4" key="1">
    <citation type="journal article" date="2015" name="Genome Announc.">
        <title>Complete Genome Sequence of Methylobacterium aquaticum Strain 22A, Isolated from Racomitrium japonicum Moss.</title>
        <authorList>
            <person name="Tani A."/>
            <person name="Ogura Y."/>
            <person name="Hayashi T."/>
            <person name="Kimbara K."/>
        </authorList>
    </citation>
    <scope>NUCLEOTIDE SEQUENCE [LARGE SCALE GENOMIC DNA]</scope>
    <source>
        <strain evidence="3 4">MA-22A</strain>
    </source>
</reference>
<evidence type="ECO:0000313" key="4">
    <source>
        <dbReference type="Proteomes" id="UP000061432"/>
    </source>
</evidence>
<proteinExistence type="predicted"/>
<dbReference type="EMBL" id="AP014704">
    <property type="protein sequence ID" value="BAQ47009.1"/>
    <property type="molecule type" value="Genomic_DNA"/>
</dbReference>
<keyword evidence="2" id="KW-0812">Transmembrane</keyword>
<feature type="region of interest" description="Disordered" evidence="1">
    <location>
        <begin position="1"/>
        <end position="22"/>
    </location>
</feature>
<accession>A0A0C6FP01</accession>